<reference evidence="1 2" key="1">
    <citation type="submission" date="2020-04" db="EMBL/GenBank/DDBJ databases">
        <title>Chromosome-level genome assembly of a cyprinid fish Onychostoma macrolepis by integration of Nanopore Sequencing, Bionano and Hi-C technology.</title>
        <authorList>
            <person name="Wang D."/>
        </authorList>
    </citation>
    <scope>NUCLEOTIDE SEQUENCE [LARGE SCALE GENOMIC DNA]</scope>
    <source>
        <strain evidence="1">SWU-2019</strain>
        <tissue evidence="1">Muscle</tissue>
    </source>
</reference>
<evidence type="ECO:0000313" key="2">
    <source>
        <dbReference type="Proteomes" id="UP000579812"/>
    </source>
</evidence>
<protein>
    <submittedName>
        <fullName evidence="1">Uncharacterized protein</fullName>
    </submittedName>
</protein>
<dbReference type="Proteomes" id="UP000579812">
    <property type="component" value="Unassembled WGS sequence"/>
</dbReference>
<name>A0A7J6CSL4_9TELE</name>
<proteinExistence type="predicted"/>
<accession>A0A7J6CSL4</accession>
<gene>
    <name evidence="1" type="ORF">G5714_009845</name>
</gene>
<comment type="caution">
    <text evidence="1">The sequence shown here is derived from an EMBL/GenBank/DDBJ whole genome shotgun (WGS) entry which is preliminary data.</text>
</comment>
<organism evidence="1 2">
    <name type="scientific">Onychostoma macrolepis</name>
    <dbReference type="NCBI Taxonomy" id="369639"/>
    <lineage>
        <taxon>Eukaryota</taxon>
        <taxon>Metazoa</taxon>
        <taxon>Chordata</taxon>
        <taxon>Craniata</taxon>
        <taxon>Vertebrata</taxon>
        <taxon>Euteleostomi</taxon>
        <taxon>Actinopterygii</taxon>
        <taxon>Neopterygii</taxon>
        <taxon>Teleostei</taxon>
        <taxon>Ostariophysi</taxon>
        <taxon>Cypriniformes</taxon>
        <taxon>Cyprinidae</taxon>
        <taxon>Acrossocheilinae</taxon>
        <taxon>Onychostoma</taxon>
    </lineage>
</organism>
<dbReference type="EMBL" id="JAAMOB010000009">
    <property type="protein sequence ID" value="KAF4108772.1"/>
    <property type="molecule type" value="Genomic_DNA"/>
</dbReference>
<dbReference type="AlphaFoldDB" id="A0A7J6CSL4"/>
<keyword evidence="2" id="KW-1185">Reference proteome</keyword>
<sequence>MALVVDATHCMGAYYCLVRTRFKRRRKKRSERKGQCSALLPVHHVPFRAVNNPATGCKIHRLIHSGMYTHPALPSSLWILE</sequence>
<evidence type="ECO:0000313" key="1">
    <source>
        <dbReference type="EMBL" id="KAF4108772.1"/>
    </source>
</evidence>